<evidence type="ECO:0000313" key="3">
    <source>
        <dbReference type="Proteomes" id="UP000053617"/>
    </source>
</evidence>
<dbReference type="InterPro" id="IPR013154">
    <property type="entry name" value="ADH-like_N"/>
</dbReference>
<dbReference type="SMART" id="SM00829">
    <property type="entry name" value="PKS_ER"/>
    <property type="match status" value="1"/>
</dbReference>
<dbReference type="STRING" id="1442369.A0A0D2ILB0"/>
<dbReference type="InterPro" id="IPR036291">
    <property type="entry name" value="NAD(P)-bd_dom_sf"/>
</dbReference>
<dbReference type="InterPro" id="IPR011032">
    <property type="entry name" value="GroES-like_sf"/>
</dbReference>
<dbReference type="Pfam" id="PF08240">
    <property type="entry name" value="ADH_N"/>
    <property type="match status" value="1"/>
</dbReference>
<dbReference type="InterPro" id="IPR050700">
    <property type="entry name" value="YIM1/Zinc_Alcohol_DH_Fams"/>
</dbReference>
<sequence>MSDSTRSPLLTMRAWTHNVQGIPSKVLSLSNEVPRPALKSPTQVLVRVRYAALNPGGSIMVQLCPSILRTKPCIPEMDFAGEIVQVGDDAAATHSFKPGVEVFGSIPVPEHLNGQGALSEFVSVDAANILPAPEKVDLQEAAGLPVAGHTALTLLDSAKLGRGQKVFINGALGGIGSMVTQMIRDAIGDEGYIVATCSGEKAALLKDIGADMVIDHRANSPVHQFLAEKYSNNKFDAVVDAYGVQELVDNCHRFLKEGGPFVTVGIAFKEYTYCSMLFAVSRMLKNVLVPRFLGGPPRKYVQVSSLVTPEGLERLKKFCDDGKMTVPIDSCWEFEDVYKAYERMLSSRAKGKIIVKIH</sequence>
<evidence type="ECO:0000259" key="1">
    <source>
        <dbReference type="SMART" id="SM00829"/>
    </source>
</evidence>
<dbReference type="GO" id="GO:0005739">
    <property type="term" value="C:mitochondrion"/>
    <property type="evidence" value="ECO:0007669"/>
    <property type="project" value="TreeGrafter"/>
</dbReference>
<dbReference type="Gene3D" id="3.40.50.720">
    <property type="entry name" value="NAD(P)-binding Rossmann-like Domain"/>
    <property type="match status" value="1"/>
</dbReference>
<dbReference type="GeneID" id="25292531"/>
<dbReference type="GO" id="GO:0016491">
    <property type="term" value="F:oxidoreductase activity"/>
    <property type="evidence" value="ECO:0007669"/>
    <property type="project" value="InterPro"/>
</dbReference>
<dbReference type="CDD" id="cd08267">
    <property type="entry name" value="MDR1"/>
    <property type="match status" value="1"/>
</dbReference>
<dbReference type="HOGENOM" id="CLU_026673_3_3_1"/>
<reference evidence="2 3" key="1">
    <citation type="submission" date="2015-01" db="EMBL/GenBank/DDBJ databases">
        <title>The Genome Sequence of Rhinocladiella mackenzie CBS 650.93.</title>
        <authorList>
            <consortium name="The Broad Institute Genomics Platform"/>
            <person name="Cuomo C."/>
            <person name="de Hoog S."/>
            <person name="Gorbushina A."/>
            <person name="Stielow B."/>
            <person name="Teixiera M."/>
            <person name="Abouelleil A."/>
            <person name="Chapman S.B."/>
            <person name="Priest M."/>
            <person name="Young S.K."/>
            <person name="Wortman J."/>
            <person name="Nusbaum C."/>
            <person name="Birren B."/>
        </authorList>
    </citation>
    <scope>NUCLEOTIDE SEQUENCE [LARGE SCALE GENOMIC DNA]</scope>
    <source>
        <strain evidence="2 3">CBS 650.93</strain>
    </source>
</reference>
<gene>
    <name evidence="2" type="ORF">Z518_04460</name>
</gene>
<accession>A0A0D2ILB0</accession>
<evidence type="ECO:0000313" key="2">
    <source>
        <dbReference type="EMBL" id="KIX06484.1"/>
    </source>
</evidence>
<dbReference type="SUPFAM" id="SSF50129">
    <property type="entry name" value="GroES-like"/>
    <property type="match status" value="1"/>
</dbReference>
<dbReference type="PANTHER" id="PTHR11695:SF294">
    <property type="entry name" value="RETICULON-4-INTERACTING PROTEIN 1, MITOCHONDRIAL"/>
    <property type="match status" value="1"/>
</dbReference>
<proteinExistence type="predicted"/>
<dbReference type="OrthoDB" id="3509362at2759"/>
<dbReference type="Proteomes" id="UP000053617">
    <property type="component" value="Unassembled WGS sequence"/>
</dbReference>
<dbReference type="InterPro" id="IPR020843">
    <property type="entry name" value="ER"/>
</dbReference>
<organism evidence="2 3">
    <name type="scientific">Rhinocladiella mackenziei CBS 650.93</name>
    <dbReference type="NCBI Taxonomy" id="1442369"/>
    <lineage>
        <taxon>Eukaryota</taxon>
        <taxon>Fungi</taxon>
        <taxon>Dikarya</taxon>
        <taxon>Ascomycota</taxon>
        <taxon>Pezizomycotina</taxon>
        <taxon>Eurotiomycetes</taxon>
        <taxon>Chaetothyriomycetidae</taxon>
        <taxon>Chaetothyriales</taxon>
        <taxon>Herpotrichiellaceae</taxon>
        <taxon>Rhinocladiella</taxon>
    </lineage>
</organism>
<dbReference type="RefSeq" id="XP_013273620.1">
    <property type="nucleotide sequence ID" value="XM_013418166.1"/>
</dbReference>
<dbReference type="Pfam" id="PF13602">
    <property type="entry name" value="ADH_zinc_N_2"/>
    <property type="match status" value="1"/>
</dbReference>
<keyword evidence="3" id="KW-1185">Reference proteome</keyword>
<dbReference type="SUPFAM" id="SSF51735">
    <property type="entry name" value="NAD(P)-binding Rossmann-fold domains"/>
    <property type="match status" value="1"/>
</dbReference>
<feature type="domain" description="Enoyl reductase (ER)" evidence="1">
    <location>
        <begin position="21"/>
        <end position="355"/>
    </location>
</feature>
<dbReference type="PANTHER" id="PTHR11695">
    <property type="entry name" value="ALCOHOL DEHYDROGENASE RELATED"/>
    <property type="match status" value="1"/>
</dbReference>
<dbReference type="Gene3D" id="3.90.180.10">
    <property type="entry name" value="Medium-chain alcohol dehydrogenases, catalytic domain"/>
    <property type="match status" value="1"/>
</dbReference>
<dbReference type="AlphaFoldDB" id="A0A0D2ILB0"/>
<dbReference type="EMBL" id="KN847477">
    <property type="protein sequence ID" value="KIX06484.1"/>
    <property type="molecule type" value="Genomic_DNA"/>
</dbReference>
<name>A0A0D2ILB0_9EURO</name>
<protein>
    <submittedName>
        <fullName evidence="2">Rhinocladiella mackenziei CBS 650.93 unplaced genomic scaffold supercont1.3, whole genome shotgun sequence</fullName>
    </submittedName>
</protein>
<dbReference type="VEuPathDB" id="FungiDB:Z518_04460"/>